<feature type="transmembrane region" description="Helical" evidence="1">
    <location>
        <begin position="49"/>
        <end position="73"/>
    </location>
</feature>
<dbReference type="EMBL" id="JAUTAS010000001">
    <property type="protein sequence ID" value="MDQ1108656.1"/>
    <property type="molecule type" value="Genomic_DNA"/>
</dbReference>
<dbReference type="PIRSF" id="PIRSF007542">
    <property type="entry name" value="UCP007542"/>
    <property type="match status" value="1"/>
</dbReference>
<dbReference type="Pfam" id="PF15420">
    <property type="entry name" value="Abhydrolase_9_N"/>
    <property type="match status" value="1"/>
</dbReference>
<feature type="domain" description="Alpha/beta-hydrolase catalytic" evidence="2">
    <location>
        <begin position="264"/>
        <end position="552"/>
    </location>
</feature>
<accession>A0AAP5AI51</accession>
<feature type="transmembrane region" description="Helical" evidence="1">
    <location>
        <begin position="173"/>
        <end position="196"/>
    </location>
</feature>
<dbReference type="InterPro" id="IPR027788">
    <property type="entry name" value="Alpha/beta-hydrolase_N_dom"/>
</dbReference>
<feature type="transmembrane region" description="Helical" evidence="1">
    <location>
        <begin position="129"/>
        <end position="152"/>
    </location>
</feature>
<dbReference type="InterPro" id="IPR012037">
    <property type="entry name" value="Alpha/beta-hydrolase_fam"/>
</dbReference>
<protein>
    <submittedName>
        <fullName evidence="4">Membrane protein</fullName>
    </submittedName>
</protein>
<dbReference type="InterPro" id="IPR027787">
    <property type="entry name" value="Alpha/beta-hydrolase_catalytic"/>
</dbReference>
<reference evidence="4" key="1">
    <citation type="submission" date="2023-07" db="EMBL/GenBank/DDBJ databases">
        <title>Functional and genomic diversity of the sorghum phyllosphere microbiome.</title>
        <authorList>
            <person name="Shade A."/>
        </authorList>
    </citation>
    <scope>NUCLEOTIDE SEQUENCE</scope>
    <source>
        <strain evidence="4">SORGH_AS_0457</strain>
    </source>
</reference>
<dbReference type="AlphaFoldDB" id="A0AAP5AI51"/>
<dbReference type="Pfam" id="PF10081">
    <property type="entry name" value="Abhydrolase_9"/>
    <property type="match status" value="1"/>
</dbReference>
<keyword evidence="1" id="KW-0812">Transmembrane</keyword>
<feature type="domain" description="Alpha/beta-hydrolase N-terminal" evidence="3">
    <location>
        <begin position="40"/>
        <end position="247"/>
    </location>
</feature>
<evidence type="ECO:0000259" key="2">
    <source>
        <dbReference type="Pfam" id="PF10081"/>
    </source>
</evidence>
<evidence type="ECO:0000313" key="5">
    <source>
        <dbReference type="Proteomes" id="UP001226084"/>
    </source>
</evidence>
<feature type="transmembrane region" description="Helical" evidence="1">
    <location>
        <begin position="93"/>
        <end position="109"/>
    </location>
</feature>
<keyword evidence="1" id="KW-0472">Membrane</keyword>
<evidence type="ECO:0000259" key="3">
    <source>
        <dbReference type="Pfam" id="PF15420"/>
    </source>
</evidence>
<comment type="caution">
    <text evidence="4">The sequence shown here is derived from an EMBL/GenBank/DDBJ whole genome shotgun (WGS) entry which is preliminary data.</text>
</comment>
<dbReference type="Proteomes" id="UP001226084">
    <property type="component" value="Unassembled WGS sequence"/>
</dbReference>
<proteinExistence type="predicted"/>
<evidence type="ECO:0000313" key="4">
    <source>
        <dbReference type="EMBL" id="MDQ1108656.1"/>
    </source>
</evidence>
<gene>
    <name evidence="4" type="ORF">QE424_001815</name>
</gene>
<organism evidence="4 5">
    <name type="scientific">Stenotrophomonas rhizophila</name>
    <dbReference type="NCBI Taxonomy" id="216778"/>
    <lineage>
        <taxon>Bacteria</taxon>
        <taxon>Pseudomonadati</taxon>
        <taxon>Pseudomonadota</taxon>
        <taxon>Gammaproteobacteria</taxon>
        <taxon>Lysobacterales</taxon>
        <taxon>Lysobacteraceae</taxon>
        <taxon>Stenotrophomonas</taxon>
    </lineage>
</organism>
<name>A0AAP5AI51_9GAMM</name>
<keyword evidence="1" id="KW-1133">Transmembrane helix</keyword>
<dbReference type="RefSeq" id="WP_307106995.1">
    <property type="nucleotide sequence ID" value="NZ_JAUTAS010000001.1"/>
</dbReference>
<evidence type="ECO:0000256" key="1">
    <source>
        <dbReference type="SAM" id="Phobius"/>
    </source>
</evidence>
<sequence>MTGPPARPSRNLLARLTAPYRGPLCRTGQVLGALLFIASLTPSLVPRDYVAQGLLSGICFGLGYLIGVALAALWRRLMLPELGRGRLQKFLRWLPWASLLACTFTVWWVRPWQDSVRAVMGLPPMDESFSLRLLVIALAVFGVLLVLGRAFAWVARRVGALSRRVMPAPVARLLGIVVAAMLFFNIANGVLLRGALHAADASFRKADALIPPDAIAPTRPGATGGPGSLVAWEQMGRAGRDYVTAGPDAADIAAFTGTPALQPIRVYAGLPAAADARARARLALRELQRQGGFERANLVVITPTGTGWVDPAAADSLEYLLHGNVASVAVQYSYLSSPLSLMVEPEYGEETSRLLFAEVYAYWRTLPVETRPRLFVHGLSLGAMNSERSVNLFDMIDTPIDGALWSGPPFATRTWRQTTNQRNAGSPEWLPVFRDSRSVRFMNQGGSPVPADAPWGRMRVVYLQYASDPITFFTPYDAWRQPDWMAEPRAPDVSPAVRWYPLVSMLQLALDMLLADRTPMGYGHVFAPSHYIAGWQAVMGTQGWSAGDIRRLQFLLDPRRRQQIEQRRSAAGG</sequence>